<dbReference type="SMART" id="SM00343">
    <property type="entry name" value="ZnF_C2HC"/>
    <property type="match status" value="2"/>
</dbReference>
<gene>
    <name evidence="9" type="ORF">B4U80_07539</name>
</gene>
<evidence type="ECO:0000256" key="5">
    <source>
        <dbReference type="PROSITE-ProRule" id="PRU00047"/>
    </source>
</evidence>
<feature type="domain" description="CCHC-type" evidence="7">
    <location>
        <begin position="257"/>
        <end position="271"/>
    </location>
</feature>
<dbReference type="InterPro" id="IPR021109">
    <property type="entry name" value="Peptidase_aspartic_dom_sf"/>
</dbReference>
<feature type="domain" description="CCHC-type" evidence="7">
    <location>
        <begin position="287"/>
        <end position="302"/>
    </location>
</feature>
<feature type="non-terminal residue" evidence="9">
    <location>
        <position position="932"/>
    </location>
</feature>
<dbReference type="SUPFAM" id="SSF56672">
    <property type="entry name" value="DNA/RNA polymerases"/>
    <property type="match status" value="1"/>
</dbReference>
<dbReference type="Proteomes" id="UP000288716">
    <property type="component" value="Unassembled WGS sequence"/>
</dbReference>
<dbReference type="EMBL" id="NCKV01001594">
    <property type="protein sequence ID" value="RWS28096.1"/>
    <property type="molecule type" value="Genomic_DNA"/>
</dbReference>
<dbReference type="STRING" id="299467.A0A443SKN5"/>
<keyword evidence="1" id="KW-0808">Transferase</keyword>
<dbReference type="Gene3D" id="3.10.10.10">
    <property type="entry name" value="HIV Type 1 Reverse Transcriptase, subunit A, domain 1"/>
    <property type="match status" value="1"/>
</dbReference>
<dbReference type="VEuPathDB" id="VectorBase:LDEU003944"/>
<dbReference type="GO" id="GO:0008270">
    <property type="term" value="F:zinc ion binding"/>
    <property type="evidence" value="ECO:0007669"/>
    <property type="project" value="UniProtKB-KW"/>
</dbReference>
<accession>A0A443SKN5</accession>
<dbReference type="PANTHER" id="PTHR37984:SF5">
    <property type="entry name" value="PROTEIN NYNRIN-LIKE"/>
    <property type="match status" value="1"/>
</dbReference>
<dbReference type="Pfam" id="PF00078">
    <property type="entry name" value="RVT_1"/>
    <property type="match status" value="1"/>
</dbReference>
<dbReference type="InterPro" id="IPR050951">
    <property type="entry name" value="Retrovirus_Pol_polyprotein"/>
</dbReference>
<keyword evidence="10" id="KW-1185">Reference proteome</keyword>
<organism evidence="9 10">
    <name type="scientific">Leptotrombidium deliense</name>
    <dbReference type="NCBI Taxonomy" id="299467"/>
    <lineage>
        <taxon>Eukaryota</taxon>
        <taxon>Metazoa</taxon>
        <taxon>Ecdysozoa</taxon>
        <taxon>Arthropoda</taxon>
        <taxon>Chelicerata</taxon>
        <taxon>Arachnida</taxon>
        <taxon>Acari</taxon>
        <taxon>Acariformes</taxon>
        <taxon>Trombidiformes</taxon>
        <taxon>Prostigmata</taxon>
        <taxon>Anystina</taxon>
        <taxon>Parasitengona</taxon>
        <taxon>Trombiculoidea</taxon>
        <taxon>Trombiculidae</taxon>
        <taxon>Leptotrombidium</taxon>
    </lineage>
</organism>
<evidence type="ECO:0000313" key="9">
    <source>
        <dbReference type="EMBL" id="RWS28096.1"/>
    </source>
</evidence>
<dbReference type="Gene3D" id="3.30.70.270">
    <property type="match status" value="1"/>
</dbReference>
<keyword evidence="6" id="KW-0175">Coiled coil</keyword>
<dbReference type="GO" id="GO:0004519">
    <property type="term" value="F:endonuclease activity"/>
    <property type="evidence" value="ECO:0007669"/>
    <property type="project" value="UniProtKB-KW"/>
</dbReference>
<dbReference type="SUPFAM" id="SSF57756">
    <property type="entry name" value="Retrovirus zinc finger-like domains"/>
    <property type="match status" value="1"/>
</dbReference>
<feature type="domain" description="Reverse transcriptase" evidence="8">
    <location>
        <begin position="716"/>
        <end position="901"/>
    </location>
</feature>
<evidence type="ECO:0000256" key="4">
    <source>
        <dbReference type="ARBA" id="ARBA00022759"/>
    </source>
</evidence>
<dbReference type="AlphaFoldDB" id="A0A443SKN5"/>
<keyword evidence="5" id="KW-0479">Metal-binding</keyword>
<evidence type="ECO:0000313" key="10">
    <source>
        <dbReference type="Proteomes" id="UP000288716"/>
    </source>
</evidence>
<dbReference type="PROSITE" id="PS50158">
    <property type="entry name" value="ZF_CCHC"/>
    <property type="match status" value="2"/>
</dbReference>
<evidence type="ECO:0000256" key="6">
    <source>
        <dbReference type="SAM" id="Coils"/>
    </source>
</evidence>
<keyword evidence="2" id="KW-0548">Nucleotidyltransferase</keyword>
<evidence type="ECO:0000256" key="3">
    <source>
        <dbReference type="ARBA" id="ARBA00022722"/>
    </source>
</evidence>
<keyword evidence="4" id="KW-0255">Endonuclease</keyword>
<dbReference type="InterPro" id="IPR043128">
    <property type="entry name" value="Rev_trsase/Diguanyl_cyclase"/>
</dbReference>
<keyword evidence="3" id="KW-0540">Nuclease</keyword>
<keyword evidence="4" id="KW-0378">Hydrolase</keyword>
<dbReference type="Pfam" id="PF00098">
    <property type="entry name" value="zf-CCHC"/>
    <property type="match status" value="1"/>
</dbReference>
<dbReference type="InterPro" id="IPR001878">
    <property type="entry name" value="Znf_CCHC"/>
</dbReference>
<sequence>MTDPQLASLLTQFDDQIHDAISSALSNFSRNISFSNNASENIVEFLEKFETAAETNGWSAKAKLKKLEGALIGSAKDWFDVNIKDKNLQWKDVKQHMLDHFLPFDYEVFLMQKLKDRKQSAFEPVTSFIDSMLNLIKKAEHPSEELKKIDLIVDGLLPEIREYIITVKPTTLIELEEHAKLKEKALKSVSTSRYCQAVQRFGPVENPEMLALTNKMHDMEIKLKNYEKAIATLHDEKIPRKNEQTEQTSRTVGGKPRCRDCGKVGHIAQRCFARFSRQPLNITQKQCYNCGDIGHFSRNCPKPRNNPQFTGVPTDRRRFFNSQRQYSQFVPFRNASQFYPQQFGRFPTNLQSQQMPNSTNMLFPQQYFMLPVPQTQLSLPPSTQANQATNSNVSLSEVPQNQFPGYLCNAVLVNLLGDETPMTKPVFVNGNNVDCIIDTGSGINIINYTLAEKLKLDIRNYSGPQLFAANNTKIIPFGETSVTVTLFPSGIKREIVVDAMVTRNIPYNFLLGRDGLIKANILIDVTDNELIAKEFHFDDNYFDDYDFPKSTEVKSTISICLKPFETKIIPASCEQEINCSCLLSSASTFLELELVDSVTTDLNLKVTNVTDECVYLSPGTTFALTINLEDCDHVIEDEVRKVNIGANRTESEREEIMNIIKSKRKAFAFKPDEIGRTHISEHQINLIPNVLPIKSPPYRCSPKEKESLSADIEKMIQMGICDESESEWASPVVIILKEDESCPGRVKRRFTTDFRKLNNVTIKDPYPMPLASDIFPCFAGAKVYTRLDLNNGFWQIPLRERDTDYTSFITPLGLFKYKMMAMGLCNAPATFCRTMDKLLRKLKWHGVVVYFDDLVIYSPNLSSHMYLFNVVLDLFIGANLTLRPTKCTFATDSIIMLGFVIDTDGIKPNPKAVEKILKVPFPETLKDLRSFC</sequence>
<feature type="coiled-coil region" evidence="6">
    <location>
        <begin position="209"/>
        <end position="236"/>
    </location>
</feature>
<dbReference type="GO" id="GO:0071897">
    <property type="term" value="P:DNA biosynthetic process"/>
    <property type="evidence" value="ECO:0007669"/>
    <property type="project" value="UniProtKB-ARBA"/>
</dbReference>
<dbReference type="InterPro" id="IPR043502">
    <property type="entry name" value="DNA/RNA_pol_sf"/>
</dbReference>
<dbReference type="InterPro" id="IPR000477">
    <property type="entry name" value="RT_dom"/>
</dbReference>
<evidence type="ECO:0000256" key="2">
    <source>
        <dbReference type="ARBA" id="ARBA00022695"/>
    </source>
</evidence>
<evidence type="ECO:0000256" key="1">
    <source>
        <dbReference type="ARBA" id="ARBA00022679"/>
    </source>
</evidence>
<evidence type="ECO:0000259" key="8">
    <source>
        <dbReference type="PROSITE" id="PS50878"/>
    </source>
</evidence>
<evidence type="ECO:0000259" key="7">
    <source>
        <dbReference type="PROSITE" id="PS50158"/>
    </source>
</evidence>
<dbReference type="PANTHER" id="PTHR37984">
    <property type="entry name" value="PROTEIN CBG26694"/>
    <property type="match status" value="1"/>
</dbReference>
<dbReference type="Pfam" id="PF03732">
    <property type="entry name" value="Retrotrans_gag"/>
    <property type="match status" value="1"/>
</dbReference>
<protein>
    <submittedName>
        <fullName evidence="9">Uncharacterized protein</fullName>
    </submittedName>
</protein>
<dbReference type="InterPro" id="IPR036875">
    <property type="entry name" value="Znf_CCHC_sf"/>
</dbReference>
<dbReference type="InterPro" id="IPR005162">
    <property type="entry name" value="Retrotrans_gag_dom"/>
</dbReference>
<dbReference type="GO" id="GO:0016779">
    <property type="term" value="F:nucleotidyltransferase activity"/>
    <property type="evidence" value="ECO:0007669"/>
    <property type="project" value="UniProtKB-KW"/>
</dbReference>
<name>A0A443SKN5_9ACAR</name>
<dbReference type="CDD" id="cd00303">
    <property type="entry name" value="retropepsin_like"/>
    <property type="match status" value="1"/>
</dbReference>
<dbReference type="GO" id="GO:0003676">
    <property type="term" value="F:nucleic acid binding"/>
    <property type="evidence" value="ECO:0007669"/>
    <property type="project" value="InterPro"/>
</dbReference>
<dbReference type="OrthoDB" id="6508513at2759"/>
<dbReference type="SUPFAM" id="SSF50630">
    <property type="entry name" value="Acid proteases"/>
    <property type="match status" value="1"/>
</dbReference>
<comment type="caution">
    <text evidence="9">The sequence shown here is derived from an EMBL/GenBank/DDBJ whole genome shotgun (WGS) entry which is preliminary data.</text>
</comment>
<dbReference type="PROSITE" id="PS50878">
    <property type="entry name" value="RT_POL"/>
    <property type="match status" value="1"/>
</dbReference>
<dbReference type="Gene3D" id="4.10.60.10">
    <property type="entry name" value="Zinc finger, CCHC-type"/>
    <property type="match status" value="1"/>
</dbReference>
<dbReference type="CDD" id="cd01647">
    <property type="entry name" value="RT_LTR"/>
    <property type="match status" value="1"/>
</dbReference>
<reference evidence="9 10" key="1">
    <citation type="journal article" date="2018" name="Gigascience">
        <title>Genomes of trombidid mites reveal novel predicted allergens and laterally-transferred genes associated with secondary metabolism.</title>
        <authorList>
            <person name="Dong X."/>
            <person name="Chaisiri K."/>
            <person name="Xia D."/>
            <person name="Armstrong S.D."/>
            <person name="Fang Y."/>
            <person name="Donnelly M.J."/>
            <person name="Kadowaki T."/>
            <person name="McGarry J.W."/>
            <person name="Darby A.C."/>
            <person name="Makepeace B.L."/>
        </authorList>
    </citation>
    <scope>NUCLEOTIDE SEQUENCE [LARGE SCALE GENOMIC DNA]</scope>
    <source>
        <strain evidence="9">UoL-UT</strain>
    </source>
</reference>
<dbReference type="Gene3D" id="2.40.70.10">
    <property type="entry name" value="Acid Proteases"/>
    <property type="match status" value="1"/>
</dbReference>
<proteinExistence type="predicted"/>
<keyword evidence="5" id="KW-0863">Zinc-finger</keyword>
<keyword evidence="5" id="KW-0862">Zinc</keyword>